<evidence type="ECO:0000256" key="4">
    <source>
        <dbReference type="ARBA" id="ARBA00012756"/>
    </source>
</evidence>
<dbReference type="EMBL" id="ARZY01000014">
    <property type="protein sequence ID" value="EWH10236.1"/>
    <property type="molecule type" value="Genomic_DNA"/>
</dbReference>
<dbReference type="SUPFAM" id="SSF74650">
    <property type="entry name" value="Galactose mutarotase-like"/>
    <property type="match status" value="1"/>
</dbReference>
<dbReference type="Gene3D" id="2.60.40.10">
    <property type="entry name" value="Immunoglobulins"/>
    <property type="match status" value="2"/>
</dbReference>
<dbReference type="InterPro" id="IPR036156">
    <property type="entry name" value="Beta-gal/glucu_dom_sf"/>
</dbReference>
<dbReference type="Pfam" id="PF02929">
    <property type="entry name" value="Bgal_small_N"/>
    <property type="match status" value="1"/>
</dbReference>
<dbReference type="SUPFAM" id="SSF49785">
    <property type="entry name" value="Galactose-binding domain-like"/>
    <property type="match status" value="1"/>
</dbReference>
<dbReference type="InterPro" id="IPR050347">
    <property type="entry name" value="Bact_Beta-galactosidase"/>
</dbReference>
<feature type="domain" description="Beta galactosidase small chain/" evidence="11">
    <location>
        <begin position="767"/>
        <end position="1044"/>
    </location>
</feature>
<dbReference type="InterPro" id="IPR006104">
    <property type="entry name" value="Glyco_hydro_2_N"/>
</dbReference>
<dbReference type="eggNOG" id="COG3250">
    <property type="taxonomic scope" value="Bacteria"/>
</dbReference>
<comment type="caution">
    <text evidence="12">The sequence shown here is derived from an EMBL/GenBank/DDBJ whole genome shotgun (WGS) entry which is preliminary data.</text>
</comment>
<dbReference type="AlphaFoldDB" id="W7QE89"/>
<accession>W7QE89</accession>
<evidence type="ECO:0000256" key="2">
    <source>
        <dbReference type="ARBA" id="ARBA00001959"/>
    </source>
</evidence>
<dbReference type="Pfam" id="PF02837">
    <property type="entry name" value="Glyco_hydro_2_N"/>
    <property type="match status" value="1"/>
</dbReference>
<dbReference type="PANTHER" id="PTHR46323:SF2">
    <property type="entry name" value="BETA-GALACTOSIDASE"/>
    <property type="match status" value="1"/>
</dbReference>
<proteinExistence type="inferred from homology"/>
<comment type="similarity">
    <text evidence="3 10">Belongs to the glycosyl hydrolase 2 family.</text>
</comment>
<dbReference type="SUPFAM" id="SSF49303">
    <property type="entry name" value="beta-Galactosidase/glucuronidase domain"/>
    <property type="match status" value="2"/>
</dbReference>
<dbReference type="Gene3D" id="2.70.98.10">
    <property type="match status" value="1"/>
</dbReference>
<evidence type="ECO:0000259" key="11">
    <source>
        <dbReference type="SMART" id="SM01038"/>
    </source>
</evidence>
<dbReference type="InterPro" id="IPR006102">
    <property type="entry name" value="Ig-like_GH2"/>
</dbReference>
<protein>
    <recommendedName>
        <fullName evidence="5 10">Beta-galactosidase</fullName>
        <ecNumber evidence="4 10">3.2.1.23</ecNumber>
    </recommendedName>
    <alternativeName>
        <fullName evidence="9 10">Lactase</fullName>
    </alternativeName>
</protein>
<dbReference type="PATRIC" id="fig|1328313.3.peg.1849"/>
<dbReference type="RefSeq" id="WP_051479756.1">
    <property type="nucleotide sequence ID" value="NZ_ARZY01000014.1"/>
</dbReference>
<evidence type="ECO:0000256" key="7">
    <source>
        <dbReference type="ARBA" id="ARBA00023053"/>
    </source>
</evidence>
<dbReference type="InterPro" id="IPR017853">
    <property type="entry name" value="GH"/>
</dbReference>
<name>W7QE89_9ALTE</name>
<dbReference type="SUPFAM" id="SSF51445">
    <property type="entry name" value="(Trans)glycosidases"/>
    <property type="match status" value="1"/>
</dbReference>
<dbReference type="GO" id="GO:0009341">
    <property type="term" value="C:beta-galactosidase complex"/>
    <property type="evidence" value="ECO:0007669"/>
    <property type="project" value="InterPro"/>
</dbReference>
<dbReference type="Pfam" id="PF16353">
    <property type="entry name" value="LacZ_4"/>
    <property type="match status" value="1"/>
</dbReference>
<dbReference type="SMART" id="SM01038">
    <property type="entry name" value="Bgal_small_N"/>
    <property type="match status" value="1"/>
</dbReference>
<dbReference type="Proteomes" id="UP000019276">
    <property type="component" value="Unassembled WGS sequence"/>
</dbReference>
<dbReference type="Gene3D" id="2.60.120.260">
    <property type="entry name" value="Galactose-binding domain-like"/>
    <property type="match status" value="1"/>
</dbReference>
<evidence type="ECO:0000313" key="13">
    <source>
        <dbReference type="Proteomes" id="UP000019276"/>
    </source>
</evidence>
<organism evidence="12 13">
    <name type="scientific">Catenovulum agarivorans DS-2</name>
    <dbReference type="NCBI Taxonomy" id="1328313"/>
    <lineage>
        <taxon>Bacteria</taxon>
        <taxon>Pseudomonadati</taxon>
        <taxon>Pseudomonadota</taxon>
        <taxon>Gammaproteobacteria</taxon>
        <taxon>Alteromonadales</taxon>
        <taxon>Alteromonadaceae</taxon>
        <taxon>Catenovulum</taxon>
    </lineage>
</organism>
<evidence type="ECO:0000256" key="9">
    <source>
        <dbReference type="ARBA" id="ARBA00032230"/>
    </source>
</evidence>
<evidence type="ECO:0000256" key="5">
    <source>
        <dbReference type="ARBA" id="ARBA00013303"/>
    </source>
</evidence>
<dbReference type="InterPro" id="IPR023230">
    <property type="entry name" value="Glyco_hydro_2_CS"/>
</dbReference>
<dbReference type="InterPro" id="IPR014718">
    <property type="entry name" value="GH-type_carb-bd"/>
</dbReference>
<evidence type="ECO:0000256" key="10">
    <source>
        <dbReference type="RuleBase" id="RU361154"/>
    </source>
</evidence>
<dbReference type="GO" id="GO:0030246">
    <property type="term" value="F:carbohydrate binding"/>
    <property type="evidence" value="ECO:0007669"/>
    <property type="project" value="InterPro"/>
</dbReference>
<dbReference type="InterPro" id="IPR006101">
    <property type="entry name" value="Glyco_hydro_2"/>
</dbReference>
<dbReference type="PANTHER" id="PTHR46323">
    <property type="entry name" value="BETA-GALACTOSIDASE"/>
    <property type="match status" value="1"/>
</dbReference>
<gene>
    <name evidence="12" type="ORF">DS2_09062</name>
</gene>
<dbReference type="Pfam" id="PF00703">
    <property type="entry name" value="Glyco_hydro_2"/>
    <property type="match status" value="1"/>
</dbReference>
<dbReference type="GO" id="GO:0005990">
    <property type="term" value="P:lactose catabolic process"/>
    <property type="evidence" value="ECO:0007669"/>
    <property type="project" value="TreeGrafter"/>
</dbReference>
<dbReference type="PROSITE" id="PS00608">
    <property type="entry name" value="GLYCOSYL_HYDROL_F2_2"/>
    <property type="match status" value="1"/>
</dbReference>
<dbReference type="PROSITE" id="PS00719">
    <property type="entry name" value="GLYCOSYL_HYDROL_F2_1"/>
    <property type="match status" value="1"/>
</dbReference>
<reference evidence="12 13" key="1">
    <citation type="journal article" date="2014" name="Genome Announc.">
        <title>Draft Genome Sequence of the Agar-Degrading Bacterium Catenovulum sp. Strain DS-2, Isolated from Intestines of Haliotis diversicolor.</title>
        <authorList>
            <person name="Shan D."/>
            <person name="Li X."/>
            <person name="Gu Z."/>
            <person name="Wei G."/>
            <person name="Gao Z."/>
            <person name="Shao Z."/>
        </authorList>
    </citation>
    <scope>NUCLEOTIDE SEQUENCE [LARGE SCALE GENOMIC DNA]</scope>
    <source>
        <strain evidence="12 13">DS-2</strain>
    </source>
</reference>
<dbReference type="InterPro" id="IPR023232">
    <property type="entry name" value="Glyco_hydro_2_AS"/>
</dbReference>
<sequence>MPLPNSIPPYFWQAPELINIHRIASRPRLISQSSIESAISGVPENSPFYMPLNGDWYFNYIDNPNHAPQGFASEHFDFSTWDTIKVPSNWTMQGYGKPHYTNVQMPFSDFPPNVPQHNPTGLYYTTFNINDEWHKRRTILHVGAAESVLAIWLNGTFIGLNKCSRLPAEFDLENALKKGENILAAMVVQWSDASFIEDQDHWWMAGIFREVFLRSTPKVNIEDLFIKPVLNDDFTSATLSLKARLKFPSTPFGNWRLRVSLLDYCNKPVFDDEWITNFESKTYIEREAWWQISTERTVTQPNLWSHETPTLYKVVVELIDDNDDVVEVVSQSTGFRKVEIKDRSLLINGQRVIINGVNRHDHHDTDGKALSRETMELDVLTMKRFNVNAVRCAHYPNDSYFYQLCDKHGLYVIDETDLESHAFRLNLCDEPRYAAAWLDRGMRMVQRDKNHPSIISWSLGNEAGYGCNHDALAAWIRKYDDSRIIHYEGATRDMHWDDNFDTQFSENRSHRPDHFLATDLICPMYPSLEKLIKFSNEYTDPRPCIPCEYCHAMGNANGNLKEYFELFETMPGLQGGFIWEWIDHGIVKQSTNNEKYWAYGGDFNDNPNDINFVIDGLVWPDRTPHPALFEFKKLAQPVTIEQNPVNPAVFRITNKQYFTTTRWLKFSWVVESEGVEIANSEHSGFTIAEIGPRQSIEYILPKHVFEKAHANARESFIRFSITASHNTSWCNTGDEIAWEQHALCRAKNQLLPHTIAPSTIQVKNDGQICWNGTKLQMDLNTGLWRSWYKDSTELLASAPILNLWRCPIDNDGLRLKNETRPKPLANWRRLGLDDYDVKLVGLKQSSEKNIYSITVDHEIVLHSGSSVIQQTIWTFLKDGLIKVDTVVKIGPEITDLPRIGIQMQLASGIKNCEWYGMGPHESYCDRKSGNWISRFSSSVAAQYVPYILPQSHGNHTDVRWLELTHENGSRLKFTFPEPLNVSVSHFTDKDLENARHTIDLKPRQETIVNIDYKQRGLGNAACGPDTLEQYRITSGVYHFQYFLEV</sequence>
<dbReference type="Pfam" id="PF02836">
    <property type="entry name" value="Glyco_hydro_2_C"/>
    <property type="match status" value="1"/>
</dbReference>
<dbReference type="InterPro" id="IPR013783">
    <property type="entry name" value="Ig-like_fold"/>
</dbReference>
<dbReference type="InterPro" id="IPR011013">
    <property type="entry name" value="Gal_mutarotase_sf_dom"/>
</dbReference>
<dbReference type="GO" id="GO:0004565">
    <property type="term" value="F:beta-galactosidase activity"/>
    <property type="evidence" value="ECO:0007669"/>
    <property type="project" value="UniProtKB-EC"/>
</dbReference>
<evidence type="ECO:0000256" key="8">
    <source>
        <dbReference type="ARBA" id="ARBA00023295"/>
    </source>
</evidence>
<dbReference type="InterPro" id="IPR004199">
    <property type="entry name" value="B-gal_small/dom_5"/>
</dbReference>
<keyword evidence="13" id="KW-1185">Reference proteome</keyword>
<dbReference type="Gene3D" id="3.20.20.80">
    <property type="entry name" value="Glycosidases"/>
    <property type="match status" value="1"/>
</dbReference>
<keyword evidence="7" id="KW-0915">Sodium</keyword>
<dbReference type="InterPro" id="IPR006103">
    <property type="entry name" value="Glyco_hydro_2_cat"/>
</dbReference>
<dbReference type="OrthoDB" id="9758603at2"/>
<comment type="catalytic activity">
    <reaction evidence="1 10">
        <text>Hydrolysis of terminal non-reducing beta-D-galactose residues in beta-D-galactosides.</text>
        <dbReference type="EC" id="3.2.1.23"/>
    </reaction>
</comment>
<evidence type="ECO:0000313" key="12">
    <source>
        <dbReference type="EMBL" id="EWH10236.1"/>
    </source>
</evidence>
<dbReference type="STRING" id="1328313.DS2_09062"/>
<dbReference type="InterPro" id="IPR032312">
    <property type="entry name" value="LacZ_4"/>
</dbReference>
<dbReference type="FunFam" id="3.20.20.80:FF:000018">
    <property type="entry name" value="Beta-galactosidase"/>
    <property type="match status" value="1"/>
</dbReference>
<evidence type="ECO:0000256" key="3">
    <source>
        <dbReference type="ARBA" id="ARBA00007401"/>
    </source>
</evidence>
<dbReference type="InterPro" id="IPR008979">
    <property type="entry name" value="Galactose-bd-like_sf"/>
</dbReference>
<evidence type="ECO:0000256" key="1">
    <source>
        <dbReference type="ARBA" id="ARBA00001412"/>
    </source>
</evidence>
<comment type="cofactor">
    <cofactor evidence="2">
        <name>Na(+)</name>
        <dbReference type="ChEBI" id="CHEBI:29101"/>
    </cofactor>
</comment>
<dbReference type="EC" id="3.2.1.23" evidence="4 10"/>
<keyword evidence="6 10" id="KW-0378">Hydrolase</keyword>
<evidence type="ECO:0000256" key="6">
    <source>
        <dbReference type="ARBA" id="ARBA00022801"/>
    </source>
</evidence>
<keyword evidence="8 10" id="KW-0326">Glycosidase</keyword>
<dbReference type="PRINTS" id="PR00132">
    <property type="entry name" value="GLHYDRLASE2"/>
</dbReference>